<keyword evidence="1" id="KW-0472">Membrane</keyword>
<feature type="chain" id="PRO_5015551621" evidence="2">
    <location>
        <begin position="20"/>
        <end position="170"/>
    </location>
</feature>
<accession>A0A2T7CQ14</accession>
<keyword evidence="1" id="KW-1133">Transmembrane helix</keyword>
<name>A0A2T7CQ14_9POAL</name>
<sequence length="170" mass="19699">MCSIILWMLPLSLRREVITKCIEKVQLRQTQVMMPQDSGQSCVSFTCHLLYEAKGNANRDFEILSQAYYFVTSLVLSSQEMDECRLPNITCWKKCCSCIGRDYSLAGIYAFSSLVVHNRMLIASELVKYYMVWLWHSGTPYAFAVLWFLRKRKGENFLCRLQLCGVYLGS</sequence>
<keyword evidence="2" id="KW-0732">Signal</keyword>
<gene>
    <name evidence="3" type="ORF">GQ55_8G222900</name>
</gene>
<evidence type="ECO:0000256" key="1">
    <source>
        <dbReference type="SAM" id="Phobius"/>
    </source>
</evidence>
<feature type="signal peptide" evidence="2">
    <location>
        <begin position="1"/>
        <end position="19"/>
    </location>
</feature>
<dbReference type="Proteomes" id="UP000244336">
    <property type="component" value="Chromosome 8"/>
</dbReference>
<feature type="transmembrane region" description="Helical" evidence="1">
    <location>
        <begin position="129"/>
        <end position="149"/>
    </location>
</feature>
<protein>
    <submittedName>
        <fullName evidence="3">Uncharacterized protein</fullName>
    </submittedName>
</protein>
<evidence type="ECO:0000313" key="4">
    <source>
        <dbReference type="Proteomes" id="UP000244336"/>
    </source>
</evidence>
<keyword evidence="1" id="KW-0812">Transmembrane</keyword>
<dbReference type="EMBL" id="CM009756">
    <property type="protein sequence ID" value="PUZ45430.1"/>
    <property type="molecule type" value="Genomic_DNA"/>
</dbReference>
<keyword evidence="4" id="KW-1185">Reference proteome</keyword>
<proteinExistence type="predicted"/>
<evidence type="ECO:0000313" key="3">
    <source>
        <dbReference type="EMBL" id="PUZ45430.1"/>
    </source>
</evidence>
<evidence type="ECO:0000256" key="2">
    <source>
        <dbReference type="SAM" id="SignalP"/>
    </source>
</evidence>
<dbReference type="AlphaFoldDB" id="A0A2T7CQ14"/>
<dbReference type="Gramene" id="PUZ45430">
    <property type="protein sequence ID" value="PUZ45430"/>
    <property type="gene ID" value="GQ55_8G222900"/>
</dbReference>
<organism evidence="3 4">
    <name type="scientific">Panicum hallii var. hallii</name>
    <dbReference type="NCBI Taxonomy" id="1504633"/>
    <lineage>
        <taxon>Eukaryota</taxon>
        <taxon>Viridiplantae</taxon>
        <taxon>Streptophyta</taxon>
        <taxon>Embryophyta</taxon>
        <taxon>Tracheophyta</taxon>
        <taxon>Spermatophyta</taxon>
        <taxon>Magnoliopsida</taxon>
        <taxon>Liliopsida</taxon>
        <taxon>Poales</taxon>
        <taxon>Poaceae</taxon>
        <taxon>PACMAD clade</taxon>
        <taxon>Panicoideae</taxon>
        <taxon>Panicodae</taxon>
        <taxon>Paniceae</taxon>
        <taxon>Panicinae</taxon>
        <taxon>Panicum</taxon>
        <taxon>Panicum sect. Panicum</taxon>
    </lineage>
</organism>
<reference evidence="3 4" key="1">
    <citation type="submission" date="2018-04" db="EMBL/GenBank/DDBJ databases">
        <title>WGS assembly of Panicum hallii var. hallii HAL2.</title>
        <authorList>
            <person name="Lovell J."/>
            <person name="Jenkins J."/>
            <person name="Lowry D."/>
            <person name="Mamidi S."/>
            <person name="Sreedasyam A."/>
            <person name="Weng X."/>
            <person name="Barry K."/>
            <person name="Bonette J."/>
            <person name="Campitelli B."/>
            <person name="Daum C."/>
            <person name="Gordon S."/>
            <person name="Gould B."/>
            <person name="Lipzen A."/>
            <person name="MacQueen A."/>
            <person name="Palacio-Mejia J."/>
            <person name="Plott C."/>
            <person name="Shakirov E."/>
            <person name="Shu S."/>
            <person name="Yoshinaga Y."/>
            <person name="Zane M."/>
            <person name="Rokhsar D."/>
            <person name="Grimwood J."/>
            <person name="Schmutz J."/>
            <person name="Juenger T."/>
        </authorList>
    </citation>
    <scope>NUCLEOTIDE SEQUENCE [LARGE SCALE GENOMIC DNA]</scope>
    <source>
        <strain evidence="4">cv. HAL2</strain>
    </source>
</reference>